<evidence type="ECO:0000256" key="1">
    <source>
        <dbReference type="ARBA" id="ARBA00000900"/>
    </source>
</evidence>
<evidence type="ECO:0000256" key="3">
    <source>
        <dbReference type="ARBA" id="ARBA00022723"/>
    </source>
</evidence>
<dbReference type="GO" id="GO:0005737">
    <property type="term" value="C:cytoplasm"/>
    <property type="evidence" value="ECO:0000318"/>
    <property type="project" value="GO_Central"/>
</dbReference>
<keyword evidence="9" id="KW-1185">Reference proteome</keyword>
<keyword evidence="4 6" id="KW-0863">Zinc-finger</keyword>
<dbReference type="OMA" id="SCYTERR"/>
<dbReference type="GO" id="GO:0061630">
    <property type="term" value="F:ubiquitin protein ligase activity"/>
    <property type="evidence" value="ECO:0000318"/>
    <property type="project" value="GO_Central"/>
</dbReference>
<sequence>MDLEIYCRVFRVPDAIVEPDDDASFSSNMVSIRVIVTFMPYSDSETEEEEDDDEGETSERTFLVERQRFLLEETSRSTVRQIFLDMNVPPQEFWINYILCDVRHYERCNVGSEKVLHLEVEIEVPVQTHTSDGLGPVPATKSSIDALETVKVEGSVNQRCSICLEEILIGSEAICMPCSHLYHRSCICNWLERSRVCPMCRFEVV</sequence>
<gene>
    <name evidence="8" type="ORF">MANES_17G117600v8</name>
</gene>
<dbReference type="PANTHER" id="PTHR15710">
    <property type="entry name" value="E3 UBIQUITIN-PROTEIN LIGASE PRAJA"/>
    <property type="match status" value="1"/>
</dbReference>
<dbReference type="GO" id="GO:0008270">
    <property type="term" value="F:zinc ion binding"/>
    <property type="evidence" value="ECO:0007669"/>
    <property type="project" value="UniProtKB-KW"/>
</dbReference>
<dbReference type="OrthoDB" id="1149625at2759"/>
<comment type="catalytic activity">
    <reaction evidence="1">
        <text>S-ubiquitinyl-[E2 ubiquitin-conjugating enzyme]-L-cysteine + [acceptor protein]-L-lysine = [E2 ubiquitin-conjugating enzyme]-L-cysteine + N(6)-ubiquitinyl-[acceptor protein]-L-lysine.</text>
        <dbReference type="EC" id="2.3.2.27"/>
    </reaction>
</comment>
<reference evidence="9" key="1">
    <citation type="journal article" date="2016" name="Nat. Biotechnol.">
        <title>Sequencing wild and cultivated cassava and related species reveals extensive interspecific hybridization and genetic diversity.</title>
        <authorList>
            <person name="Bredeson J.V."/>
            <person name="Lyons J.B."/>
            <person name="Prochnik S.E."/>
            <person name="Wu G.A."/>
            <person name="Ha C.M."/>
            <person name="Edsinger-Gonzales E."/>
            <person name="Grimwood J."/>
            <person name="Schmutz J."/>
            <person name="Rabbi I.Y."/>
            <person name="Egesi C."/>
            <person name="Nauluvula P."/>
            <person name="Lebot V."/>
            <person name="Ndunguru J."/>
            <person name="Mkamilo G."/>
            <person name="Bart R.S."/>
            <person name="Setter T.L."/>
            <person name="Gleadow R.M."/>
            <person name="Kulakow P."/>
            <person name="Ferguson M.E."/>
            <person name="Rounsley S."/>
            <person name="Rokhsar D.S."/>
        </authorList>
    </citation>
    <scope>NUCLEOTIDE SEQUENCE [LARGE SCALE GENOMIC DNA]</scope>
    <source>
        <strain evidence="9">cv. AM560-2</strain>
    </source>
</reference>
<dbReference type="SMART" id="SM00184">
    <property type="entry name" value="RING"/>
    <property type="match status" value="1"/>
</dbReference>
<dbReference type="GO" id="GO:0016567">
    <property type="term" value="P:protein ubiquitination"/>
    <property type="evidence" value="ECO:0000318"/>
    <property type="project" value="GO_Central"/>
</dbReference>
<evidence type="ECO:0000256" key="4">
    <source>
        <dbReference type="ARBA" id="ARBA00022771"/>
    </source>
</evidence>
<dbReference type="InterPro" id="IPR001841">
    <property type="entry name" value="Znf_RING"/>
</dbReference>
<evidence type="ECO:0000313" key="8">
    <source>
        <dbReference type="EMBL" id="OAY25758.1"/>
    </source>
</evidence>
<dbReference type="Gene3D" id="3.30.40.10">
    <property type="entry name" value="Zinc/RING finger domain, C3HC4 (zinc finger)"/>
    <property type="match status" value="1"/>
</dbReference>
<evidence type="ECO:0000313" key="9">
    <source>
        <dbReference type="Proteomes" id="UP000091857"/>
    </source>
</evidence>
<evidence type="ECO:0000259" key="7">
    <source>
        <dbReference type="PROSITE" id="PS50089"/>
    </source>
</evidence>
<dbReference type="PANTHER" id="PTHR15710:SF245">
    <property type="entry name" value="RING-TYPE DOMAIN-CONTAINING PROTEIN"/>
    <property type="match status" value="1"/>
</dbReference>
<keyword evidence="5" id="KW-0862">Zinc</keyword>
<accession>A0A2C9U7E6</accession>
<dbReference type="SUPFAM" id="SSF57850">
    <property type="entry name" value="RING/U-box"/>
    <property type="match status" value="1"/>
</dbReference>
<dbReference type="EMBL" id="CM004403">
    <property type="protein sequence ID" value="OAY25758.1"/>
    <property type="molecule type" value="Genomic_DNA"/>
</dbReference>
<name>A0A2C9U7E6_MANES</name>
<dbReference type="Pfam" id="PF13639">
    <property type="entry name" value="zf-RING_2"/>
    <property type="match status" value="1"/>
</dbReference>
<dbReference type="AlphaFoldDB" id="A0A2C9U7E6"/>
<comment type="caution">
    <text evidence="8">The sequence shown here is derived from an EMBL/GenBank/DDBJ whole genome shotgun (WGS) entry which is preliminary data.</text>
</comment>
<dbReference type="EC" id="2.3.2.27" evidence="2"/>
<evidence type="ECO:0000256" key="6">
    <source>
        <dbReference type="PROSITE-ProRule" id="PRU00175"/>
    </source>
</evidence>
<dbReference type="PROSITE" id="PS50089">
    <property type="entry name" value="ZF_RING_2"/>
    <property type="match status" value="1"/>
</dbReference>
<evidence type="ECO:0000256" key="2">
    <source>
        <dbReference type="ARBA" id="ARBA00012483"/>
    </source>
</evidence>
<dbReference type="InterPro" id="IPR013083">
    <property type="entry name" value="Znf_RING/FYVE/PHD"/>
</dbReference>
<dbReference type="Gramene" id="Manes.17G117600.1.v8.1">
    <property type="protein sequence ID" value="Manes.17G117600.1.v8.1.CDS.1"/>
    <property type="gene ID" value="Manes.17G117600.v8.1"/>
</dbReference>
<dbReference type="Proteomes" id="UP000091857">
    <property type="component" value="Chromosome 17"/>
</dbReference>
<evidence type="ECO:0000256" key="5">
    <source>
        <dbReference type="ARBA" id="ARBA00022833"/>
    </source>
</evidence>
<protein>
    <recommendedName>
        <fullName evidence="2">RING-type E3 ubiquitin transferase</fullName>
        <ecNumber evidence="2">2.3.2.27</ecNumber>
    </recommendedName>
</protein>
<organism evidence="8 9">
    <name type="scientific">Manihot esculenta</name>
    <name type="common">Cassava</name>
    <name type="synonym">Jatropha manihot</name>
    <dbReference type="NCBI Taxonomy" id="3983"/>
    <lineage>
        <taxon>Eukaryota</taxon>
        <taxon>Viridiplantae</taxon>
        <taxon>Streptophyta</taxon>
        <taxon>Embryophyta</taxon>
        <taxon>Tracheophyta</taxon>
        <taxon>Spermatophyta</taxon>
        <taxon>Magnoliopsida</taxon>
        <taxon>eudicotyledons</taxon>
        <taxon>Gunneridae</taxon>
        <taxon>Pentapetalae</taxon>
        <taxon>rosids</taxon>
        <taxon>fabids</taxon>
        <taxon>Malpighiales</taxon>
        <taxon>Euphorbiaceae</taxon>
        <taxon>Crotonoideae</taxon>
        <taxon>Manihoteae</taxon>
        <taxon>Manihot</taxon>
    </lineage>
</organism>
<proteinExistence type="predicted"/>
<feature type="domain" description="RING-type" evidence="7">
    <location>
        <begin position="160"/>
        <end position="201"/>
    </location>
</feature>
<keyword evidence="3" id="KW-0479">Metal-binding</keyword>